<sequence length="200" mass="22886">MKDEKKIEQRRYSKLKMEIAILKLVAGRRKQSHFTSIIDRGKKDMFFFLVMELVGKSLADLKASRPNKVFTVPTSMGASIQCLEACEDLHKHGFIHRDWKPANYACGLGYEERVACILDFGIARKFTNVKGELKAPRQSVDSRKYLGKSWDIYGKVSTMIDYLNEFSVTAFHQCIDVLTLRERSATKRGTTAAKRLTQLL</sequence>
<protein>
    <recommendedName>
        <fullName evidence="1">Protein kinase domain-containing protein</fullName>
    </recommendedName>
</protein>
<dbReference type="SMART" id="SM00220">
    <property type="entry name" value="S_TKc"/>
    <property type="match status" value="1"/>
</dbReference>
<dbReference type="PROSITE" id="PS50011">
    <property type="entry name" value="PROTEIN_KINASE_DOM"/>
    <property type="match status" value="1"/>
</dbReference>
<dbReference type="InterPro" id="IPR000719">
    <property type="entry name" value="Prot_kinase_dom"/>
</dbReference>
<dbReference type="PANTHER" id="PTHR11909">
    <property type="entry name" value="CASEIN KINASE-RELATED"/>
    <property type="match status" value="1"/>
</dbReference>
<dbReference type="GO" id="GO:0004672">
    <property type="term" value="F:protein kinase activity"/>
    <property type="evidence" value="ECO:0007669"/>
    <property type="project" value="InterPro"/>
</dbReference>
<proteinExistence type="predicted"/>
<dbReference type="AlphaFoldDB" id="A0AAD5QP36"/>
<accession>A0AAD5QP36</accession>
<evidence type="ECO:0000259" key="1">
    <source>
        <dbReference type="PROSITE" id="PS50011"/>
    </source>
</evidence>
<dbReference type="SUPFAM" id="SSF56112">
    <property type="entry name" value="Protein kinase-like (PK-like)"/>
    <property type="match status" value="1"/>
</dbReference>
<dbReference type="Proteomes" id="UP001196413">
    <property type="component" value="Unassembled WGS sequence"/>
</dbReference>
<dbReference type="GO" id="GO:0005524">
    <property type="term" value="F:ATP binding"/>
    <property type="evidence" value="ECO:0007669"/>
    <property type="project" value="InterPro"/>
</dbReference>
<dbReference type="Gene3D" id="1.10.510.10">
    <property type="entry name" value="Transferase(Phosphotransferase) domain 1"/>
    <property type="match status" value="1"/>
</dbReference>
<gene>
    <name evidence="2" type="ORF">KIN20_013977</name>
</gene>
<evidence type="ECO:0000313" key="2">
    <source>
        <dbReference type="EMBL" id="KAJ1356290.1"/>
    </source>
</evidence>
<keyword evidence="3" id="KW-1185">Reference proteome</keyword>
<dbReference type="InterPro" id="IPR011009">
    <property type="entry name" value="Kinase-like_dom_sf"/>
</dbReference>
<name>A0AAD5QP36_PARTN</name>
<dbReference type="EMBL" id="JAHQIW010002778">
    <property type="protein sequence ID" value="KAJ1356290.1"/>
    <property type="molecule type" value="Genomic_DNA"/>
</dbReference>
<organism evidence="2 3">
    <name type="scientific">Parelaphostrongylus tenuis</name>
    <name type="common">Meningeal worm</name>
    <dbReference type="NCBI Taxonomy" id="148309"/>
    <lineage>
        <taxon>Eukaryota</taxon>
        <taxon>Metazoa</taxon>
        <taxon>Ecdysozoa</taxon>
        <taxon>Nematoda</taxon>
        <taxon>Chromadorea</taxon>
        <taxon>Rhabditida</taxon>
        <taxon>Rhabditina</taxon>
        <taxon>Rhabditomorpha</taxon>
        <taxon>Strongyloidea</taxon>
        <taxon>Metastrongylidae</taxon>
        <taxon>Parelaphostrongylus</taxon>
    </lineage>
</organism>
<dbReference type="InterPro" id="IPR050235">
    <property type="entry name" value="CK1_Ser-Thr_kinase"/>
</dbReference>
<feature type="domain" description="Protein kinase" evidence="1">
    <location>
        <begin position="1"/>
        <end position="200"/>
    </location>
</feature>
<dbReference type="Pfam" id="PF00069">
    <property type="entry name" value="Pkinase"/>
    <property type="match status" value="1"/>
</dbReference>
<reference evidence="2" key="1">
    <citation type="submission" date="2021-06" db="EMBL/GenBank/DDBJ databases">
        <title>Parelaphostrongylus tenuis whole genome reference sequence.</title>
        <authorList>
            <person name="Garwood T.J."/>
            <person name="Larsen P.A."/>
            <person name="Fountain-Jones N.M."/>
            <person name="Garbe J.R."/>
            <person name="Macchietto M.G."/>
            <person name="Kania S.A."/>
            <person name="Gerhold R.W."/>
            <person name="Richards J.E."/>
            <person name="Wolf T.M."/>
        </authorList>
    </citation>
    <scope>NUCLEOTIDE SEQUENCE</scope>
    <source>
        <strain evidence="2">MNPRO001-30</strain>
        <tissue evidence="2">Meninges</tissue>
    </source>
</reference>
<evidence type="ECO:0000313" key="3">
    <source>
        <dbReference type="Proteomes" id="UP001196413"/>
    </source>
</evidence>
<comment type="caution">
    <text evidence="2">The sequence shown here is derived from an EMBL/GenBank/DDBJ whole genome shotgun (WGS) entry which is preliminary data.</text>
</comment>